<evidence type="ECO:0000313" key="4">
    <source>
        <dbReference type="Proteomes" id="UP000000270"/>
    </source>
</evidence>
<reference evidence="3 4" key="6">
    <citation type="journal article" date="2011" name="Appl. Environ. Microbiol.">
        <title>Involvement of the azorhizobial chromosome partition gene (parA) in the onset of bacteroid differentiation during Sesbania rostrata stem nodule development.</title>
        <authorList>
            <person name="Liu CT."/>
            <person name="Lee KB."/>
            <person name="Wang YS."/>
            <person name="Peng MH."/>
            <person name="Lee KT."/>
            <person name="Suzuki S."/>
            <person name="Suzuki T."/>
            <person name="Oyaizu H."/>
        </authorList>
    </citation>
    <scope>NUCLEOTIDE SEQUENCE [LARGE SCALE GENOMIC DNA]</scope>
    <source>
        <strain evidence="4">ATCC 43989 / DSM 5975 / JCM 20966 / LMG 6465 / NBRC 14845 / NCIMB 13405 / ORS 571</strain>
    </source>
</reference>
<feature type="domain" description="EAL" evidence="2">
    <location>
        <begin position="247"/>
        <end position="501"/>
    </location>
</feature>
<keyword evidence="1" id="KW-1133">Transmembrane helix</keyword>
<dbReference type="KEGG" id="azc:AZC_1222"/>
<dbReference type="EMBL" id="AP009384">
    <property type="protein sequence ID" value="BAF87220.1"/>
    <property type="molecule type" value="Genomic_DNA"/>
</dbReference>
<dbReference type="HOGENOM" id="CLU_542546_0_0_5"/>
<reference evidence="3 4" key="4">
    <citation type="journal article" date="2009" name="Appl. Environ. Microbiol.">
        <title>Comparative genome-wide transcriptional profiling of Azorhizobium caulinodans ORS571 grown under free-living and symbiotic conditions.</title>
        <authorList>
            <person name="Tsukada S."/>
            <person name="Aono T."/>
            <person name="Akiba N."/>
            <person name="Lee KB."/>
            <person name="Liu CT."/>
            <person name="Toyazaki H."/>
            <person name="Oyaizu H."/>
        </authorList>
    </citation>
    <scope>NUCLEOTIDE SEQUENCE [LARGE SCALE GENOMIC DNA]</scope>
    <source>
        <strain evidence="4">ATCC 43989 / DSM 5975 / JCM 20966 / LMG 6465 / NBRC 14845 / NCIMB 13405 / ORS 571</strain>
    </source>
</reference>
<organism evidence="3 4">
    <name type="scientific">Azorhizobium caulinodans (strain ATCC 43989 / DSM 5975 / JCM 20966 / LMG 6465 / NBRC 14845 / NCIMB 13405 / ORS 571)</name>
    <dbReference type="NCBI Taxonomy" id="438753"/>
    <lineage>
        <taxon>Bacteria</taxon>
        <taxon>Pseudomonadati</taxon>
        <taxon>Pseudomonadota</taxon>
        <taxon>Alphaproteobacteria</taxon>
        <taxon>Hyphomicrobiales</taxon>
        <taxon>Xanthobacteraceae</taxon>
        <taxon>Azorhizobium</taxon>
    </lineage>
</organism>
<dbReference type="Proteomes" id="UP000000270">
    <property type="component" value="Chromosome"/>
</dbReference>
<dbReference type="SMR" id="A8I075"/>
<keyword evidence="1" id="KW-0472">Membrane</keyword>
<feature type="transmembrane region" description="Helical" evidence="1">
    <location>
        <begin position="29"/>
        <end position="46"/>
    </location>
</feature>
<dbReference type="CDD" id="cd01948">
    <property type="entry name" value="EAL"/>
    <property type="match status" value="1"/>
</dbReference>
<evidence type="ECO:0000313" key="3">
    <source>
        <dbReference type="EMBL" id="BAF87220.1"/>
    </source>
</evidence>
<dbReference type="InterPro" id="IPR050706">
    <property type="entry name" value="Cyclic-di-GMP_PDE-like"/>
</dbReference>
<dbReference type="InterPro" id="IPR035919">
    <property type="entry name" value="EAL_sf"/>
</dbReference>
<gene>
    <name evidence="3" type="ordered locus">AZC_1222</name>
</gene>
<dbReference type="SUPFAM" id="SSF141868">
    <property type="entry name" value="EAL domain-like"/>
    <property type="match status" value="1"/>
</dbReference>
<reference evidence="4" key="2">
    <citation type="submission" date="2007-04" db="EMBL/GenBank/DDBJ databases">
        <title>Complete genome sequence of the nitrogen-fixing bacterium Azorhizobium caulinodans ORS571.</title>
        <authorList>
            <person name="Lee K.B."/>
            <person name="Backer P.D."/>
            <person name="Aono T."/>
            <person name="Liu C.T."/>
            <person name="Suzuki S."/>
            <person name="Suzuki T."/>
            <person name="Kaneko T."/>
            <person name="Yamada M."/>
            <person name="Tabata S."/>
            <person name="Kupfer D.M."/>
            <person name="Najar F.Z."/>
            <person name="Wiley G.B."/>
            <person name="Roe B."/>
            <person name="Binnewies T."/>
            <person name="Ussery D."/>
            <person name="Vereecke D."/>
            <person name="Gevers D."/>
            <person name="Holsters M."/>
            <person name="Oyaizu H."/>
        </authorList>
    </citation>
    <scope>NUCLEOTIDE SEQUENCE [LARGE SCALE GENOMIC DNA]</scope>
    <source>
        <strain evidence="4">ATCC 43989 / DSM 5975 / JCM 20966 / LMG 6465 / NBRC 14845 / NCIMB 13405 / ORS 571</strain>
    </source>
</reference>
<reference evidence="3 4" key="1">
    <citation type="journal article" date="2007" name="Appl. Environ. Microbiol.">
        <title>Rhizobial factors required for stem nodule maturation and maintenance in Sesbania rostrata-Azorhizobium caulinodans ORS571 symbiosis.</title>
        <authorList>
            <person name="Suzuki S."/>
            <person name="Aono T."/>
            <person name="Lee KB."/>
            <person name="Suzuki T."/>
            <person name="Liu CT."/>
            <person name="Miwa H."/>
            <person name="Wakao S."/>
            <person name="Iki T."/>
            <person name="Oyaizu H."/>
        </authorList>
    </citation>
    <scope>NUCLEOTIDE SEQUENCE [LARGE SCALE GENOMIC DNA]</scope>
    <source>
        <strain evidence="4">ATCC 43989 / DSM 5975 / JCM 20966 / LMG 6465 / NBRC 14845 / NCIMB 13405 / ORS 571</strain>
    </source>
</reference>
<reference evidence="3 4" key="5">
    <citation type="journal article" date="2010" name="Appl. Environ. Microbiol.">
        <title>phrR-like gene praR of Azorhizobium caulinodans ORS571 is essential for symbiosis with Sesbania rostrata and is involved in expression of reb genes.</title>
        <authorList>
            <person name="Akiba N."/>
            <person name="Aono T."/>
            <person name="Toyazaki H."/>
            <person name="Sato S."/>
            <person name="Oyaizu H."/>
        </authorList>
    </citation>
    <scope>NUCLEOTIDE SEQUENCE [LARGE SCALE GENOMIC DNA]</scope>
    <source>
        <strain evidence="4">ATCC 43989 / DSM 5975 / JCM 20966 / LMG 6465 / NBRC 14845 / NCIMB 13405 / ORS 571</strain>
    </source>
</reference>
<dbReference type="PROSITE" id="PS50883">
    <property type="entry name" value="EAL"/>
    <property type="match status" value="1"/>
</dbReference>
<dbReference type="Gene3D" id="3.20.20.450">
    <property type="entry name" value="EAL domain"/>
    <property type="match status" value="1"/>
</dbReference>
<dbReference type="AlphaFoldDB" id="A8I075"/>
<name>A8I075_AZOC5</name>
<dbReference type="GO" id="GO:0071111">
    <property type="term" value="F:cyclic-guanylate-specific phosphodiesterase activity"/>
    <property type="evidence" value="ECO:0007669"/>
    <property type="project" value="InterPro"/>
</dbReference>
<feature type="transmembrane region" description="Helical" evidence="1">
    <location>
        <begin position="222"/>
        <end position="244"/>
    </location>
</feature>
<keyword evidence="4" id="KW-1185">Reference proteome</keyword>
<reference evidence="3 4" key="3">
    <citation type="journal article" date="2008" name="BMC Genomics">
        <title>The genome of the versatile nitrogen fixer Azorhizobium caulinodans ORS571.</title>
        <authorList>
            <person name="Lee KB."/>
            <person name="Backer P.D."/>
            <person name="Aono T."/>
            <person name="Liu CT."/>
            <person name="Suzuki S."/>
            <person name="Suzuki T."/>
            <person name="Kaneko T."/>
            <person name="Yamada M."/>
            <person name="Tabata S."/>
            <person name="Kupfer D.M."/>
            <person name="Najar F.Z."/>
            <person name="Wiley G.B."/>
            <person name="Roe B."/>
            <person name="Binnewies T.T."/>
            <person name="Ussery D.W."/>
            <person name="D'Haeze W."/>
            <person name="Herder J.D."/>
            <person name="Gevers D."/>
            <person name="Vereecke D."/>
            <person name="Holsters M."/>
            <person name="Oyaizu H."/>
        </authorList>
    </citation>
    <scope>NUCLEOTIDE SEQUENCE [LARGE SCALE GENOMIC DNA]</scope>
    <source>
        <strain evidence="4">ATCC 43989 / DSM 5975 / JCM 20966 / LMG 6465 / NBRC 14845 / NCIMB 13405 / ORS 571</strain>
    </source>
</reference>
<dbReference type="STRING" id="438753.AZC_1222"/>
<evidence type="ECO:0000259" key="2">
    <source>
        <dbReference type="PROSITE" id="PS50883"/>
    </source>
</evidence>
<dbReference type="SMART" id="SM00052">
    <property type="entry name" value="EAL"/>
    <property type="match status" value="1"/>
</dbReference>
<evidence type="ECO:0000256" key="1">
    <source>
        <dbReference type="SAM" id="Phobius"/>
    </source>
</evidence>
<protein>
    <recommendedName>
        <fullName evidence="2">EAL domain-containing protein</fullName>
    </recommendedName>
</protein>
<dbReference type="PANTHER" id="PTHR33121">
    <property type="entry name" value="CYCLIC DI-GMP PHOSPHODIESTERASE PDEF"/>
    <property type="match status" value="1"/>
</dbReference>
<dbReference type="PANTHER" id="PTHR33121:SF79">
    <property type="entry name" value="CYCLIC DI-GMP PHOSPHODIESTERASE PDED-RELATED"/>
    <property type="match status" value="1"/>
</dbReference>
<sequence>MWWARAVWPFGGKLRPMTDTWDQFSRRLALVYALVALVVLVLYLAFDFQRSWSRSVSNLREQAGAALSWAERGMDAASEAMSSAATAGSRACVAGAVEPRVLSHMLNVPLDRVTIATGGRVLCEWTAPQSTLTACSTGQQAAMAISRTQDDVTATARIYPACMLAPFALSVDGVGLGLREKRERRAAGEPDALLTLTSARWPVQLDVSAPPYWLLRRWMADLPLQIGFFALVGLAIYFGPLAALRRRLSIEGQVRTALKRGEFFLTYLPTIEVNTGHWLGVEALMRWRHSRHGLLQPAAFIPWIERSPLIHDTTSWVLRQAASDLARMNELHHELYVGINLPPNQLSDERVVDAALDAFGNDQLCLCRVMFELTERETTDYASPEVQRVVARLRERGAQFALDDFGIGFSNLASLALLEIDFIKVDKSFIQELERRGTDPNIVDSIVHVAREFGVGIIAEGIETERQLDRIRRIGIRMAQGFLFFRPMEVEATLDQLRLQTQ</sequence>
<keyword evidence="1" id="KW-0812">Transmembrane</keyword>
<proteinExistence type="predicted"/>
<dbReference type="eggNOG" id="COG2200">
    <property type="taxonomic scope" value="Bacteria"/>
</dbReference>
<dbReference type="Pfam" id="PF00563">
    <property type="entry name" value="EAL"/>
    <property type="match status" value="1"/>
</dbReference>
<dbReference type="InterPro" id="IPR001633">
    <property type="entry name" value="EAL_dom"/>
</dbReference>
<accession>A8I075</accession>